<proteinExistence type="predicted"/>
<evidence type="ECO:0000313" key="3">
    <source>
        <dbReference type="EMBL" id="CVI25177.1"/>
    </source>
</evidence>
<name>A0A822VC36_AGRTU</name>
<dbReference type="Gene3D" id="3.90.1150.10">
    <property type="entry name" value="Aspartate Aminotransferase, domain 1"/>
    <property type="match status" value="1"/>
</dbReference>
<sequence length="398" mass="43362">MSVISRSVFHSQLFPPSPFRSRCIMSVYLNNATTGYPKAISAVQAYSAALQSIPSDVRHSAEPQIELVRARIASLLGVDHTHLFFLSDATLALNAVIRGYVGPGDHCVTDNRSHNAVLRTLNGMPGLSWQVARIHDLHEEPDFFFLDVIDEPKLVCLTHTSNVTGSVYDVTTLIKRIRSRFPKAAVLVDASQSVGFCPIDDLDDADFIVFPAHKHLHSMPGAAVLVARRRLVPFILGGTGSNSAELALGDTGGNFLEVGTPNLPAILALGAALEEQNEGAHDIRRRIENLTEMLWSGLLSVPGIEPLGRRPYQRRSGVVACKLPGSPEADWIPFLRSQDIIARGGLHCAPTIHEELGLGNIGTLRFSISRFTREDEIRSAVEAVQVFADFVAGETIRP</sequence>
<dbReference type="InterPro" id="IPR015421">
    <property type="entry name" value="PyrdxlP-dep_Trfase_major"/>
</dbReference>
<feature type="domain" description="Aminotransferase class V" evidence="2">
    <location>
        <begin position="29"/>
        <end position="377"/>
    </location>
</feature>
<dbReference type="Gene3D" id="3.40.640.10">
    <property type="entry name" value="Type I PLP-dependent aspartate aminotransferase-like (Major domain)"/>
    <property type="match status" value="1"/>
</dbReference>
<keyword evidence="1" id="KW-0663">Pyridoxal phosphate</keyword>
<dbReference type="PANTHER" id="PTHR43586">
    <property type="entry name" value="CYSTEINE DESULFURASE"/>
    <property type="match status" value="1"/>
</dbReference>
<dbReference type="InterPro" id="IPR015424">
    <property type="entry name" value="PyrdxlP-dep_Trfase"/>
</dbReference>
<evidence type="ECO:0000259" key="2">
    <source>
        <dbReference type="Pfam" id="PF00266"/>
    </source>
</evidence>
<dbReference type="Proteomes" id="UP000192074">
    <property type="component" value="Unassembled WGS sequence"/>
</dbReference>
<dbReference type="SUPFAM" id="SSF53383">
    <property type="entry name" value="PLP-dependent transferases"/>
    <property type="match status" value="1"/>
</dbReference>
<dbReference type="Pfam" id="PF00266">
    <property type="entry name" value="Aminotran_5"/>
    <property type="match status" value="1"/>
</dbReference>
<evidence type="ECO:0000256" key="1">
    <source>
        <dbReference type="ARBA" id="ARBA00022898"/>
    </source>
</evidence>
<protein>
    <submittedName>
        <fullName evidence="3">Putative Cysteine desulfurase family protein</fullName>
    </submittedName>
</protein>
<dbReference type="PANTHER" id="PTHR43586:SF4">
    <property type="entry name" value="ISOPENICILLIN N EPIMERASE"/>
    <property type="match status" value="1"/>
</dbReference>
<dbReference type="EMBL" id="FCNL01000041">
    <property type="protein sequence ID" value="CVI25177.1"/>
    <property type="molecule type" value="Genomic_DNA"/>
</dbReference>
<comment type="caution">
    <text evidence="3">The sequence shown here is derived from an EMBL/GenBank/DDBJ whole genome shotgun (WGS) entry which is preliminary data.</text>
</comment>
<organism evidence="3 4">
    <name type="scientific">Agrobacterium tumefaciens str. B6</name>
    <dbReference type="NCBI Taxonomy" id="1183423"/>
    <lineage>
        <taxon>Bacteria</taxon>
        <taxon>Pseudomonadati</taxon>
        <taxon>Pseudomonadota</taxon>
        <taxon>Alphaproteobacteria</taxon>
        <taxon>Hyphomicrobiales</taxon>
        <taxon>Rhizobiaceae</taxon>
        <taxon>Rhizobium/Agrobacterium group</taxon>
        <taxon>Agrobacterium</taxon>
        <taxon>Agrobacterium tumefaciens complex</taxon>
    </lineage>
</organism>
<reference evidence="3 4" key="1">
    <citation type="submission" date="2016-01" db="EMBL/GenBank/DDBJ databases">
        <authorList>
            <person name="Regsiter A."/>
            <person name="william w."/>
        </authorList>
    </citation>
    <scope>NUCLEOTIDE SEQUENCE [LARGE SCALE GENOMIC DNA]</scope>
    <source>
        <strain evidence="3 4">B6</strain>
    </source>
</reference>
<evidence type="ECO:0000313" key="4">
    <source>
        <dbReference type="Proteomes" id="UP000192074"/>
    </source>
</evidence>
<accession>A0A822VC36</accession>
<dbReference type="InterPro" id="IPR000192">
    <property type="entry name" value="Aminotrans_V_dom"/>
</dbReference>
<gene>
    <name evidence="3" type="ORF">AGR4A_pAt20049</name>
</gene>
<dbReference type="InterPro" id="IPR015422">
    <property type="entry name" value="PyrdxlP-dep_Trfase_small"/>
</dbReference>
<dbReference type="AlphaFoldDB" id="A0A822VC36"/>